<dbReference type="InterPro" id="IPR014729">
    <property type="entry name" value="Rossmann-like_a/b/a_fold"/>
</dbReference>
<protein>
    <submittedName>
        <fullName evidence="1">Uncharacterized protein</fullName>
    </submittedName>
</protein>
<accession>A0ABN5FLM3</accession>
<sequence length="306" mass="35098">MGHLNGCLTSPKLSELDDYFFIIQDNISDRNISKTYADRLSHLAGAILALAPKGPRTLIVRQSAIQESYFKLYMVLCELASTNSIFQNNPKIRGGDVTDTSVSDAIFPISEVCNILSLDCDHLFMNDDNLRFVNLARRLRRKIQLRGFDNYPKRPNLMYGGAQRLIGYNYLKMSKSNSNTIPLGISNAGLVSEVERLSNRRWLYKKGSEFRWSFKRGDTSILHPEDYPIFTFYKAFVDPYALPIAVVGASEQYTQPVLKQVTKYNQEVLDYFHSDDFSPERIMMRLRDDEAVASGIIKENVEWYLQ</sequence>
<geneLocation type="plasmid" evidence="2">
    <name>pcsc3h3</name>
</geneLocation>
<keyword evidence="2" id="KW-1185">Reference proteome</keyword>
<evidence type="ECO:0000313" key="1">
    <source>
        <dbReference type="EMBL" id="AUG55903.1"/>
    </source>
</evidence>
<dbReference type="Gene3D" id="3.40.50.620">
    <property type="entry name" value="HUPs"/>
    <property type="match status" value="1"/>
</dbReference>
<dbReference type="EMBL" id="CP024200">
    <property type="protein sequence ID" value="AUG55903.1"/>
    <property type="molecule type" value="Genomic_DNA"/>
</dbReference>
<reference evidence="1 2" key="1">
    <citation type="submission" date="2017-10" db="EMBL/GenBank/DDBJ databases">
        <title>Biodiversity and function of Thalassospira species in the particle-attached aromatic-hydrocarbon-degrading consortia from the surface seawater of the China South Sea.</title>
        <authorList>
            <person name="Dong C."/>
            <person name="Liu R."/>
            <person name="Shao Z."/>
        </authorList>
    </citation>
    <scope>NUCLEOTIDE SEQUENCE [LARGE SCALE GENOMIC DNA]</scope>
    <source>
        <strain evidence="1 2">CSC3H3</strain>
        <plasmid evidence="2">pcsc3h3</plasmid>
    </source>
</reference>
<organism evidence="1 2">
    <name type="scientific">Thalassospira marina</name>
    <dbReference type="NCBI Taxonomy" id="2048283"/>
    <lineage>
        <taxon>Bacteria</taxon>
        <taxon>Pseudomonadati</taxon>
        <taxon>Pseudomonadota</taxon>
        <taxon>Alphaproteobacteria</taxon>
        <taxon>Rhodospirillales</taxon>
        <taxon>Thalassospiraceae</taxon>
        <taxon>Thalassospira</taxon>
    </lineage>
</organism>
<gene>
    <name evidence="1" type="ORF">CSC3H3_24125</name>
</gene>
<name>A0ABN5FLM3_9PROT</name>
<dbReference type="SUPFAM" id="SSF52374">
    <property type="entry name" value="Nucleotidylyl transferase"/>
    <property type="match status" value="1"/>
</dbReference>
<dbReference type="Proteomes" id="UP000233458">
    <property type="component" value="Plasmid pCSC3H3"/>
</dbReference>
<keyword evidence="1" id="KW-0614">Plasmid</keyword>
<proteinExistence type="predicted"/>
<evidence type="ECO:0000313" key="2">
    <source>
        <dbReference type="Proteomes" id="UP000233458"/>
    </source>
</evidence>